<evidence type="ECO:0000313" key="9">
    <source>
        <dbReference type="EMBL" id="KAE8673373.1"/>
    </source>
</evidence>
<dbReference type="GO" id="GO:0003677">
    <property type="term" value="F:DNA binding"/>
    <property type="evidence" value="ECO:0007669"/>
    <property type="project" value="UniProtKB-KW"/>
</dbReference>
<name>A0A6A2XCM1_HIBSY</name>
<comment type="subcellular location">
    <subcellularLocation>
        <location evidence="1">Nucleus</location>
    </subcellularLocation>
</comment>
<reference evidence="9" key="1">
    <citation type="submission" date="2019-09" db="EMBL/GenBank/DDBJ databases">
        <title>Draft genome information of white flower Hibiscus syriacus.</title>
        <authorList>
            <person name="Kim Y.-M."/>
        </authorList>
    </citation>
    <scope>NUCLEOTIDE SEQUENCE [LARGE SCALE GENOMIC DNA]</scope>
    <source>
        <strain evidence="9">YM2019G1</strain>
    </source>
</reference>
<dbReference type="InterPro" id="IPR016177">
    <property type="entry name" value="DNA-bd_dom_sf"/>
</dbReference>
<accession>A0A6A2XCM1</accession>
<evidence type="ECO:0000256" key="7">
    <source>
        <dbReference type="SAM" id="MobiDB-lite"/>
    </source>
</evidence>
<dbReference type="GO" id="GO:0009873">
    <property type="term" value="P:ethylene-activated signaling pathway"/>
    <property type="evidence" value="ECO:0007669"/>
    <property type="project" value="UniProtKB-KW"/>
</dbReference>
<dbReference type="InterPro" id="IPR036955">
    <property type="entry name" value="AP2/ERF_dom_sf"/>
</dbReference>
<dbReference type="PROSITE" id="PS51032">
    <property type="entry name" value="AP2_ERF"/>
    <property type="match status" value="1"/>
</dbReference>
<keyword evidence="3" id="KW-0805">Transcription regulation</keyword>
<evidence type="ECO:0000259" key="8">
    <source>
        <dbReference type="PROSITE" id="PS51032"/>
    </source>
</evidence>
<evidence type="ECO:0000256" key="3">
    <source>
        <dbReference type="ARBA" id="ARBA00023015"/>
    </source>
</evidence>
<dbReference type="Proteomes" id="UP000436088">
    <property type="component" value="Unassembled WGS sequence"/>
</dbReference>
<keyword evidence="6" id="KW-0539">Nucleus</keyword>
<dbReference type="EMBL" id="VEPZ02001428">
    <property type="protein sequence ID" value="KAE8673373.1"/>
    <property type="molecule type" value="Genomic_DNA"/>
</dbReference>
<keyword evidence="2" id="KW-0936">Ethylene signaling pathway</keyword>
<keyword evidence="4" id="KW-0238">DNA-binding</keyword>
<feature type="compositionally biased region" description="Basic and acidic residues" evidence="7">
    <location>
        <begin position="1"/>
        <end position="12"/>
    </location>
</feature>
<feature type="compositionally biased region" description="Polar residues" evidence="7">
    <location>
        <begin position="77"/>
        <end position="89"/>
    </location>
</feature>
<dbReference type="PANTHER" id="PTHR31677:SF228">
    <property type="entry name" value="ETHYLENE-RESPONSIVE TRANSCRIPTION FACTOR 10-RELATED"/>
    <property type="match status" value="1"/>
</dbReference>
<evidence type="ECO:0000256" key="2">
    <source>
        <dbReference type="ARBA" id="ARBA00022745"/>
    </source>
</evidence>
<keyword evidence="10" id="KW-1185">Reference proteome</keyword>
<dbReference type="AlphaFoldDB" id="A0A6A2XCM1"/>
<evidence type="ECO:0000256" key="6">
    <source>
        <dbReference type="ARBA" id="ARBA00023242"/>
    </source>
</evidence>
<gene>
    <name evidence="9" type="ORF">F3Y22_tig00111792pilonHSYRG00121</name>
</gene>
<dbReference type="InterPro" id="IPR001471">
    <property type="entry name" value="AP2/ERF_dom"/>
</dbReference>
<evidence type="ECO:0000256" key="4">
    <source>
        <dbReference type="ARBA" id="ARBA00023125"/>
    </source>
</evidence>
<dbReference type="GO" id="GO:0005634">
    <property type="term" value="C:nucleus"/>
    <property type="evidence" value="ECO:0007669"/>
    <property type="project" value="UniProtKB-SubCell"/>
</dbReference>
<protein>
    <submittedName>
        <fullName evidence="9">Ethylene-responsive transcription factor 9</fullName>
    </submittedName>
</protein>
<comment type="caution">
    <text evidence="9">The sequence shown here is derived from an EMBL/GenBank/DDBJ whole genome shotgun (WGS) entry which is preliminary data.</text>
</comment>
<dbReference type="GO" id="GO:0003700">
    <property type="term" value="F:DNA-binding transcription factor activity"/>
    <property type="evidence" value="ECO:0007669"/>
    <property type="project" value="InterPro"/>
</dbReference>
<dbReference type="PRINTS" id="PR00367">
    <property type="entry name" value="ETHRSPELEMNT"/>
</dbReference>
<dbReference type="SMART" id="SM00380">
    <property type="entry name" value="AP2"/>
    <property type="match status" value="1"/>
</dbReference>
<feature type="region of interest" description="Disordered" evidence="7">
    <location>
        <begin position="70"/>
        <end position="89"/>
    </location>
</feature>
<sequence length="172" mass="18425">MAPRDRTADVKGNENGNGGSKEVNFTGLRKRPWGRYAAEIEDPGKKSRTWLGTFDTAEGAARAYAAAARNYGNNNNKSPSQCSTVESSPTTLKVDCSPLDLNLGYGSPASWFPFRKVVPVVGLFTDGVPAVGVASSPQSDSDSSSIVDLSHHDLKRRPFLDIDLNKPAIADI</sequence>
<dbReference type="SUPFAM" id="SSF54171">
    <property type="entry name" value="DNA-binding domain"/>
    <property type="match status" value="1"/>
</dbReference>
<keyword evidence="5" id="KW-0804">Transcription</keyword>
<feature type="region of interest" description="Disordered" evidence="7">
    <location>
        <begin position="1"/>
        <end position="26"/>
    </location>
</feature>
<organism evidence="9 10">
    <name type="scientific">Hibiscus syriacus</name>
    <name type="common">Rose of Sharon</name>
    <dbReference type="NCBI Taxonomy" id="106335"/>
    <lineage>
        <taxon>Eukaryota</taxon>
        <taxon>Viridiplantae</taxon>
        <taxon>Streptophyta</taxon>
        <taxon>Embryophyta</taxon>
        <taxon>Tracheophyta</taxon>
        <taxon>Spermatophyta</taxon>
        <taxon>Magnoliopsida</taxon>
        <taxon>eudicotyledons</taxon>
        <taxon>Gunneridae</taxon>
        <taxon>Pentapetalae</taxon>
        <taxon>rosids</taxon>
        <taxon>malvids</taxon>
        <taxon>Malvales</taxon>
        <taxon>Malvaceae</taxon>
        <taxon>Malvoideae</taxon>
        <taxon>Hibiscus</taxon>
    </lineage>
</organism>
<evidence type="ECO:0000256" key="5">
    <source>
        <dbReference type="ARBA" id="ARBA00023163"/>
    </source>
</evidence>
<evidence type="ECO:0000256" key="1">
    <source>
        <dbReference type="ARBA" id="ARBA00004123"/>
    </source>
</evidence>
<evidence type="ECO:0000313" key="10">
    <source>
        <dbReference type="Proteomes" id="UP000436088"/>
    </source>
</evidence>
<dbReference type="PANTHER" id="PTHR31677">
    <property type="entry name" value="AP2 DOMAIN CLASS TRANSCRIPTION FACTOR"/>
    <property type="match status" value="1"/>
</dbReference>
<dbReference type="Pfam" id="PF00847">
    <property type="entry name" value="AP2"/>
    <property type="match status" value="1"/>
</dbReference>
<proteinExistence type="predicted"/>
<dbReference type="Gene3D" id="3.30.730.10">
    <property type="entry name" value="AP2/ERF domain"/>
    <property type="match status" value="1"/>
</dbReference>
<feature type="domain" description="AP2/ERF" evidence="8">
    <location>
        <begin position="24"/>
        <end position="86"/>
    </location>
</feature>